<dbReference type="EMBL" id="DS499595">
    <property type="protein sequence ID" value="EDP54435.1"/>
    <property type="molecule type" value="Genomic_DNA"/>
</dbReference>
<keyword evidence="2" id="KW-1185">Reference proteome</keyword>
<proteinExistence type="predicted"/>
<gene>
    <name evidence="1" type="ORF">AFUB_024910</name>
</gene>
<accession>B0XRU9</accession>
<reference evidence="1 2" key="1">
    <citation type="journal article" date="2008" name="PLoS Genet.">
        <title>Genomic islands in the pathogenic filamentous fungus Aspergillus fumigatus.</title>
        <authorList>
            <person name="Fedorova N.D."/>
            <person name="Khaldi N."/>
            <person name="Joardar V.S."/>
            <person name="Maiti R."/>
            <person name="Amedeo P."/>
            <person name="Anderson M.J."/>
            <person name="Crabtree J."/>
            <person name="Silva J.C."/>
            <person name="Badger J.H."/>
            <person name="Albarraq A."/>
            <person name="Angiuoli S."/>
            <person name="Bussey H."/>
            <person name="Bowyer P."/>
            <person name="Cotty P.J."/>
            <person name="Dyer P.S."/>
            <person name="Egan A."/>
            <person name="Galens K."/>
            <person name="Fraser-Liggett C.M."/>
            <person name="Haas B.J."/>
            <person name="Inman J.M."/>
            <person name="Kent R."/>
            <person name="Lemieux S."/>
            <person name="Malavazi I."/>
            <person name="Orvis J."/>
            <person name="Roemer T."/>
            <person name="Ronning C.M."/>
            <person name="Sundaram J.P."/>
            <person name="Sutton G."/>
            <person name="Turner G."/>
            <person name="Venter J.C."/>
            <person name="White O.R."/>
            <person name="Whitty B.R."/>
            <person name="Youngman P."/>
            <person name="Wolfe K.H."/>
            <person name="Goldman G.H."/>
            <person name="Wortman J.R."/>
            <person name="Jiang B."/>
            <person name="Denning D.W."/>
            <person name="Nierman W.C."/>
        </authorList>
    </citation>
    <scope>NUCLEOTIDE SEQUENCE [LARGE SCALE GENOMIC DNA]</scope>
    <source>
        <strain evidence="2">CBS 144.89 / FGSC A1163 / CEA10</strain>
    </source>
</reference>
<evidence type="ECO:0000313" key="1">
    <source>
        <dbReference type="EMBL" id="EDP54435.1"/>
    </source>
</evidence>
<name>B0XRU9_ASPFC</name>
<dbReference type="HOGENOM" id="CLU_2721746_0_0_1"/>
<dbReference type="Proteomes" id="UP000001699">
    <property type="component" value="Unassembled WGS sequence"/>
</dbReference>
<sequence length="72" mass="8121">MLGIVTQDCGDQDSVQDSPVFLCFSAHTDQAKLSEAHSWRGEWAPYERPWMQVLRDHGQRNMDARMANAGGN</sequence>
<organism evidence="1 2">
    <name type="scientific">Aspergillus fumigatus (strain CBS 144.89 / FGSC A1163 / CEA10)</name>
    <name type="common">Neosartorya fumigata</name>
    <dbReference type="NCBI Taxonomy" id="451804"/>
    <lineage>
        <taxon>Eukaryota</taxon>
        <taxon>Fungi</taxon>
        <taxon>Dikarya</taxon>
        <taxon>Ascomycota</taxon>
        <taxon>Pezizomycotina</taxon>
        <taxon>Eurotiomycetes</taxon>
        <taxon>Eurotiomycetidae</taxon>
        <taxon>Eurotiales</taxon>
        <taxon>Aspergillaceae</taxon>
        <taxon>Aspergillus</taxon>
        <taxon>Aspergillus subgen. Fumigati</taxon>
    </lineage>
</organism>
<dbReference type="VEuPathDB" id="FungiDB:AFUB_024910"/>
<dbReference type="AlphaFoldDB" id="B0XRU9"/>
<evidence type="ECO:0000313" key="2">
    <source>
        <dbReference type="Proteomes" id="UP000001699"/>
    </source>
</evidence>
<protein>
    <submittedName>
        <fullName evidence="1">Uncharacterized protein</fullName>
    </submittedName>
</protein>